<organism evidence="5 6">
    <name type="scientific">Periconia digitata</name>
    <dbReference type="NCBI Taxonomy" id="1303443"/>
    <lineage>
        <taxon>Eukaryota</taxon>
        <taxon>Fungi</taxon>
        <taxon>Dikarya</taxon>
        <taxon>Ascomycota</taxon>
        <taxon>Pezizomycotina</taxon>
        <taxon>Dothideomycetes</taxon>
        <taxon>Pleosporomycetidae</taxon>
        <taxon>Pleosporales</taxon>
        <taxon>Massarineae</taxon>
        <taxon>Periconiaceae</taxon>
        <taxon>Periconia</taxon>
    </lineage>
</organism>
<dbReference type="GO" id="GO:0003839">
    <property type="term" value="F:gamma-glutamylcyclotransferase activity"/>
    <property type="evidence" value="ECO:0007669"/>
    <property type="project" value="UniProtKB-EC"/>
</dbReference>
<evidence type="ECO:0000313" key="5">
    <source>
        <dbReference type="EMBL" id="CAI6337030.1"/>
    </source>
</evidence>
<dbReference type="EC" id="4.3.2.9" evidence="1"/>
<dbReference type="PANTHER" id="PTHR12935">
    <property type="entry name" value="GAMMA-GLUTAMYLCYCLOTRANSFERASE"/>
    <property type="match status" value="1"/>
</dbReference>
<gene>
    <name evidence="5" type="ORF">PDIGIT_LOCUS10137</name>
</gene>
<name>A0A9W4UJD0_9PLEO</name>
<dbReference type="EMBL" id="CAOQHR010000007">
    <property type="protein sequence ID" value="CAI6337030.1"/>
    <property type="molecule type" value="Genomic_DNA"/>
</dbReference>
<evidence type="ECO:0000256" key="3">
    <source>
        <dbReference type="PIRSR" id="PIRSR617939-1"/>
    </source>
</evidence>
<keyword evidence="2" id="KW-0456">Lyase</keyword>
<dbReference type="AlphaFoldDB" id="A0A9W4UJD0"/>
<protein>
    <recommendedName>
        <fullName evidence="1">gamma-glutamylcyclotransferase</fullName>
        <ecNumber evidence="1">4.3.2.9</ecNumber>
    </recommendedName>
</protein>
<dbReference type="Proteomes" id="UP001152607">
    <property type="component" value="Unassembled WGS sequence"/>
</dbReference>
<dbReference type="PANTHER" id="PTHR12935:SF0">
    <property type="entry name" value="GAMMA-GLUTAMYLCYCLOTRANSFERASE"/>
    <property type="match status" value="1"/>
</dbReference>
<evidence type="ECO:0000313" key="6">
    <source>
        <dbReference type="Proteomes" id="UP001152607"/>
    </source>
</evidence>
<feature type="binding site" evidence="4">
    <location>
        <begin position="6"/>
        <end position="11"/>
    </location>
    <ligand>
        <name>substrate</name>
    </ligand>
</feature>
<evidence type="ECO:0000256" key="1">
    <source>
        <dbReference type="ARBA" id="ARBA00012346"/>
    </source>
</evidence>
<feature type="binding site" evidence="4">
    <location>
        <position position="140"/>
    </location>
    <ligand>
        <name>substrate</name>
    </ligand>
</feature>
<accession>A0A9W4UJD0</accession>
<dbReference type="InterPro" id="IPR017939">
    <property type="entry name" value="G-Glutamylcylcotransferase"/>
</dbReference>
<evidence type="ECO:0000256" key="2">
    <source>
        <dbReference type="ARBA" id="ARBA00023239"/>
    </source>
</evidence>
<evidence type="ECO:0000256" key="4">
    <source>
        <dbReference type="PIRSR" id="PIRSR617939-2"/>
    </source>
</evidence>
<dbReference type="OrthoDB" id="2017317at2759"/>
<dbReference type="Gene3D" id="3.10.490.10">
    <property type="entry name" value="Gamma-glutamyl cyclotransferase-like"/>
    <property type="match status" value="1"/>
</dbReference>
<proteinExistence type="predicted"/>
<comment type="caution">
    <text evidence="5">The sequence shown here is derived from an EMBL/GenBank/DDBJ whole genome shotgun (WGS) entry which is preliminary data.</text>
</comment>
<feature type="active site" description="Proton acceptor" evidence="3">
    <location>
        <position position="90"/>
    </location>
</feature>
<keyword evidence="6" id="KW-1185">Reference proteome</keyword>
<sequence length="269" mass="30087">MDTLWYFAYGSNLSVEKFTHSRGIVPLAAVVAHIPGWQISMSIPGLPYSEPAFASIEAMNATSLKEKQPDVQGVAYQITRAQYAKIIASEGGDIAYAQARLLAQVLNEADEDAVGGKTFHVLTLTNAMFKAFPGRPSFRYMDLVLSGAKTVAITPRYLHHLQTIPTYIQGTSARRKTGAFLFLLIWSPVMQLIEITVQYTVDLERGGVVPSWVKTFVRFLVSFMWYSHEFHAFFWGRGDGLDEHSDLELMDLQSNVCHSSDSRRMPWGG</sequence>
<dbReference type="CDD" id="cd06661">
    <property type="entry name" value="GGCT_like"/>
    <property type="match status" value="1"/>
</dbReference>
<dbReference type="InterPro" id="IPR013024">
    <property type="entry name" value="GGCT-like"/>
</dbReference>
<reference evidence="5" key="1">
    <citation type="submission" date="2023-01" db="EMBL/GenBank/DDBJ databases">
        <authorList>
            <person name="Van Ghelder C."/>
            <person name="Rancurel C."/>
        </authorList>
    </citation>
    <scope>NUCLEOTIDE SEQUENCE</scope>
    <source>
        <strain evidence="5">CNCM I-4278</strain>
    </source>
</reference>